<gene>
    <name evidence="3" type="ORF">CTRG_00323</name>
</gene>
<dbReference type="GeneID" id="8299969"/>
<feature type="region of interest" description="Disordered" evidence="2">
    <location>
        <begin position="102"/>
        <end position="146"/>
    </location>
</feature>
<reference evidence="3 4" key="1">
    <citation type="journal article" date="2009" name="Nature">
        <title>Evolution of pathogenicity and sexual reproduction in eight Candida genomes.</title>
        <authorList>
            <person name="Butler G."/>
            <person name="Rasmussen M.D."/>
            <person name="Lin M.F."/>
            <person name="Santos M.A."/>
            <person name="Sakthikumar S."/>
            <person name="Munro C.A."/>
            <person name="Rheinbay E."/>
            <person name="Grabherr M."/>
            <person name="Forche A."/>
            <person name="Reedy J.L."/>
            <person name="Agrafioti I."/>
            <person name="Arnaud M.B."/>
            <person name="Bates S."/>
            <person name="Brown A.J."/>
            <person name="Brunke S."/>
            <person name="Costanzo M.C."/>
            <person name="Fitzpatrick D.A."/>
            <person name="de Groot P.W."/>
            <person name="Harris D."/>
            <person name="Hoyer L.L."/>
            <person name="Hube B."/>
            <person name="Klis F.M."/>
            <person name="Kodira C."/>
            <person name="Lennard N."/>
            <person name="Logue M.E."/>
            <person name="Martin R."/>
            <person name="Neiman A.M."/>
            <person name="Nikolaou E."/>
            <person name="Quail M.A."/>
            <person name="Quinn J."/>
            <person name="Santos M.C."/>
            <person name="Schmitzberger F.F."/>
            <person name="Sherlock G."/>
            <person name="Shah P."/>
            <person name="Silverstein K.A."/>
            <person name="Skrzypek M.S."/>
            <person name="Soll D."/>
            <person name="Staggs R."/>
            <person name="Stansfield I."/>
            <person name="Stumpf M.P."/>
            <person name="Sudbery P.E."/>
            <person name="Srikantha T."/>
            <person name="Zeng Q."/>
            <person name="Berman J."/>
            <person name="Berriman M."/>
            <person name="Heitman J."/>
            <person name="Gow N.A."/>
            <person name="Lorenz M.C."/>
            <person name="Birren B.W."/>
            <person name="Kellis M."/>
            <person name="Cuomo C.A."/>
        </authorList>
    </citation>
    <scope>NUCLEOTIDE SEQUENCE [LARGE SCALE GENOMIC DNA]</scope>
    <source>
        <strain evidence="4">ATCC MYA-3404 / T1</strain>
    </source>
</reference>
<dbReference type="VEuPathDB" id="FungiDB:CTRG_00323"/>
<feature type="compositionally biased region" description="Basic and acidic residues" evidence="2">
    <location>
        <begin position="104"/>
        <end position="137"/>
    </location>
</feature>
<dbReference type="Proteomes" id="UP000002037">
    <property type="component" value="Unassembled WGS sequence"/>
</dbReference>
<dbReference type="HOGENOM" id="CLU_147564_0_0_1"/>
<evidence type="ECO:0000313" key="3">
    <source>
        <dbReference type="EMBL" id="EER35584.1"/>
    </source>
</evidence>
<evidence type="ECO:0000313" key="4">
    <source>
        <dbReference type="Proteomes" id="UP000002037"/>
    </source>
</evidence>
<sequence>MSPELPSLTLEEFKNAIKDISQFELETKKQEQKHFIFKLIETNNELLNEIKKLKEKKDDATFEDKEDLIFFQETIMENKNYLLEQIARVESINNELVSRSLISEQDKKNDEDKLINDINSKDLEGNKKPEQEENALKEEEEEGIYL</sequence>
<keyword evidence="1" id="KW-0175">Coiled coil</keyword>
<evidence type="ECO:0000256" key="2">
    <source>
        <dbReference type="SAM" id="MobiDB-lite"/>
    </source>
</evidence>
<protein>
    <submittedName>
        <fullName evidence="3">Uncharacterized protein</fullName>
    </submittedName>
</protein>
<dbReference type="AlphaFoldDB" id="C5M2N4"/>
<dbReference type="OrthoDB" id="548474at2759"/>
<dbReference type="EMBL" id="GG692395">
    <property type="protein sequence ID" value="EER35584.1"/>
    <property type="molecule type" value="Genomic_DNA"/>
</dbReference>
<organism evidence="3 4">
    <name type="scientific">Candida tropicalis (strain ATCC MYA-3404 / T1)</name>
    <name type="common">Yeast</name>
    <dbReference type="NCBI Taxonomy" id="294747"/>
    <lineage>
        <taxon>Eukaryota</taxon>
        <taxon>Fungi</taxon>
        <taxon>Dikarya</taxon>
        <taxon>Ascomycota</taxon>
        <taxon>Saccharomycotina</taxon>
        <taxon>Pichiomycetes</taxon>
        <taxon>Debaryomycetaceae</taxon>
        <taxon>Candida/Lodderomyces clade</taxon>
        <taxon>Candida</taxon>
    </lineage>
</organism>
<keyword evidence="4" id="KW-1185">Reference proteome</keyword>
<name>C5M2N4_CANTT</name>
<evidence type="ECO:0000256" key="1">
    <source>
        <dbReference type="SAM" id="Coils"/>
    </source>
</evidence>
<proteinExistence type="predicted"/>
<dbReference type="eggNOG" id="ENOG502RQDE">
    <property type="taxonomic scope" value="Eukaryota"/>
</dbReference>
<accession>C5M2N4</accession>
<dbReference type="KEGG" id="ctp:CTRG_00323"/>
<feature type="coiled-coil region" evidence="1">
    <location>
        <begin position="36"/>
        <end position="63"/>
    </location>
</feature>
<dbReference type="RefSeq" id="XP_002545542.1">
    <property type="nucleotide sequence ID" value="XM_002545496.1"/>
</dbReference>